<gene>
    <name evidence="3" type="ORF">EOE66_00810</name>
</gene>
<dbReference type="InterPro" id="IPR013424">
    <property type="entry name" value="Ice-binding_C"/>
</dbReference>
<dbReference type="Pfam" id="PF07589">
    <property type="entry name" value="PEP-CTERM"/>
    <property type="match status" value="1"/>
</dbReference>
<proteinExistence type="predicted"/>
<dbReference type="Proteomes" id="UP000285575">
    <property type="component" value="Unassembled WGS sequence"/>
</dbReference>
<protein>
    <submittedName>
        <fullName evidence="3">PEP-CTERM sorting domain-containing protein</fullName>
    </submittedName>
</protein>
<dbReference type="NCBIfam" id="TIGR02595">
    <property type="entry name" value="PEP_CTERM"/>
    <property type="match status" value="1"/>
</dbReference>
<evidence type="ECO:0000313" key="3">
    <source>
        <dbReference type="EMBL" id="RVU49161.1"/>
    </source>
</evidence>
<dbReference type="EMBL" id="SACR01000001">
    <property type="protein sequence ID" value="RVU49161.1"/>
    <property type="molecule type" value="Genomic_DNA"/>
</dbReference>
<dbReference type="AlphaFoldDB" id="A0A437RR61"/>
<feature type="signal peptide" evidence="1">
    <location>
        <begin position="1"/>
        <end position="28"/>
    </location>
</feature>
<accession>A0A437RR61</accession>
<sequence length="225" mass="22177">MSLNQWAVRTVAGAAMVLASVAFGSAQAQTSVKPITGTFAKASGGGGSAFAPANPNAAAPVPMSDLVISAAGVASFDGPAAPGNTVLTFNLAPGALVDAIAYNLSLATVGASWLSEATISFLNSNGDGVVLTAGFGDDAPGTGTYADSALLSEFGLSFNVGADGLLIVEFYESFDDVEGAIDANWTAGSVTLGNVGAIPEPGTYALMGLGLLAVVGAAARRRQQG</sequence>
<name>A0A437RR61_9BURK</name>
<evidence type="ECO:0000256" key="1">
    <source>
        <dbReference type="SAM" id="SignalP"/>
    </source>
</evidence>
<comment type="caution">
    <text evidence="3">The sequence shown here is derived from an EMBL/GenBank/DDBJ whole genome shotgun (WGS) entry which is preliminary data.</text>
</comment>
<dbReference type="RefSeq" id="WP_128226800.1">
    <property type="nucleotide sequence ID" value="NZ_SACR01000001.1"/>
</dbReference>
<dbReference type="OrthoDB" id="8755573at2"/>
<organism evidence="3 4">
    <name type="scientific">Rubrivivax rivuli</name>
    <dbReference type="NCBI Taxonomy" id="1862385"/>
    <lineage>
        <taxon>Bacteria</taxon>
        <taxon>Pseudomonadati</taxon>
        <taxon>Pseudomonadota</taxon>
        <taxon>Betaproteobacteria</taxon>
        <taxon>Burkholderiales</taxon>
        <taxon>Sphaerotilaceae</taxon>
        <taxon>Rubrivivax</taxon>
    </lineage>
</organism>
<evidence type="ECO:0000313" key="4">
    <source>
        <dbReference type="Proteomes" id="UP000285575"/>
    </source>
</evidence>
<reference evidence="3 4" key="1">
    <citation type="submission" date="2019-01" db="EMBL/GenBank/DDBJ databases">
        <authorList>
            <person name="Chen W.-M."/>
        </authorList>
    </citation>
    <scope>NUCLEOTIDE SEQUENCE [LARGE SCALE GENOMIC DNA]</scope>
    <source>
        <strain evidence="3 4">KYPY4</strain>
    </source>
</reference>
<keyword evidence="4" id="KW-1185">Reference proteome</keyword>
<feature type="domain" description="Ice-binding protein C-terminal" evidence="2">
    <location>
        <begin position="197"/>
        <end position="222"/>
    </location>
</feature>
<evidence type="ECO:0000259" key="2">
    <source>
        <dbReference type="Pfam" id="PF07589"/>
    </source>
</evidence>
<feature type="chain" id="PRO_5019005345" evidence="1">
    <location>
        <begin position="29"/>
        <end position="225"/>
    </location>
</feature>
<keyword evidence="1" id="KW-0732">Signal</keyword>